<gene>
    <name evidence="1" type="ORF">QWY15_12955</name>
</gene>
<proteinExistence type="predicted"/>
<keyword evidence="2" id="KW-1185">Reference proteome</keyword>
<name>A0ABT8MTU2_9BACL</name>
<organism evidence="1 2">
    <name type="scientific">Planococcus liqunii</name>
    <dbReference type="NCBI Taxonomy" id="3058394"/>
    <lineage>
        <taxon>Bacteria</taxon>
        <taxon>Bacillati</taxon>
        <taxon>Bacillota</taxon>
        <taxon>Bacilli</taxon>
        <taxon>Bacillales</taxon>
        <taxon>Caryophanaceae</taxon>
        <taxon>Planococcus</taxon>
    </lineage>
</organism>
<evidence type="ECO:0000313" key="1">
    <source>
        <dbReference type="EMBL" id="MDN7228208.1"/>
    </source>
</evidence>
<accession>A0ABT8MTU2</accession>
<sequence length="66" mass="7128">MNKRAKGIASVFCGSHAIASKPYSRNHSIVEFKFSGFGSSRKKATALAGNDLTKTATVKKESYECN</sequence>
<reference evidence="1 2" key="1">
    <citation type="submission" date="2023-06" db="EMBL/GenBank/DDBJ databases">
        <title>Novel species in genus Planococcus.</title>
        <authorList>
            <person name="Ning S."/>
        </authorList>
    </citation>
    <scope>NUCLEOTIDE SEQUENCE [LARGE SCALE GENOMIC DNA]</scope>
    <source>
        <strain evidence="1 2">N064</strain>
    </source>
</reference>
<comment type="caution">
    <text evidence="1">The sequence shown here is derived from an EMBL/GenBank/DDBJ whole genome shotgun (WGS) entry which is preliminary data.</text>
</comment>
<dbReference type="EMBL" id="JAUJWW010000005">
    <property type="protein sequence ID" value="MDN7228208.1"/>
    <property type="molecule type" value="Genomic_DNA"/>
</dbReference>
<protein>
    <submittedName>
        <fullName evidence="1">Uncharacterized protein</fullName>
    </submittedName>
</protein>
<dbReference type="Proteomes" id="UP001172054">
    <property type="component" value="Unassembled WGS sequence"/>
</dbReference>
<evidence type="ECO:0000313" key="2">
    <source>
        <dbReference type="Proteomes" id="UP001172054"/>
    </source>
</evidence>
<dbReference type="RefSeq" id="WP_301726677.1">
    <property type="nucleotide sequence ID" value="NZ_JAUJWW010000005.1"/>
</dbReference>